<dbReference type="PATRIC" id="fig|1423750.3.peg.1915"/>
<dbReference type="Proteomes" id="UP000051451">
    <property type="component" value="Unassembled WGS sequence"/>
</dbReference>
<sequence>MTDVDRFGFRCEEHVFHRYFPRYTISLRYCPELFNLIERNPDQENPRTISSNINVVFAILRYQEMVEELVNLQAVSQVPERIEKIRREVDELREIIDSLEHIKCMIAKDPEKFQKSLSDQEKILDLNDFRDMH</sequence>
<dbReference type="EMBL" id="AZGB01000025">
    <property type="protein sequence ID" value="KRM04842.1"/>
    <property type="molecule type" value="Genomic_DNA"/>
</dbReference>
<comment type="caution">
    <text evidence="1">The sequence shown here is derived from an EMBL/GenBank/DDBJ whole genome shotgun (WGS) entry which is preliminary data.</text>
</comment>
<dbReference type="OrthoDB" id="2290629at2"/>
<reference evidence="1 2" key="1">
    <citation type="journal article" date="2015" name="Genome Announc.">
        <title>Expanding the biotechnology potential of lactobacilli through comparative genomics of 213 strains and associated genera.</title>
        <authorList>
            <person name="Sun Z."/>
            <person name="Harris H.M."/>
            <person name="McCann A."/>
            <person name="Guo C."/>
            <person name="Argimon S."/>
            <person name="Zhang W."/>
            <person name="Yang X."/>
            <person name="Jeffery I.B."/>
            <person name="Cooney J.C."/>
            <person name="Kagawa T.F."/>
            <person name="Liu W."/>
            <person name="Song Y."/>
            <person name="Salvetti E."/>
            <person name="Wrobel A."/>
            <person name="Rasinkangas P."/>
            <person name="Parkhill J."/>
            <person name="Rea M.C."/>
            <person name="O'Sullivan O."/>
            <person name="Ritari J."/>
            <person name="Douillard F.P."/>
            <person name="Paul Ross R."/>
            <person name="Yang R."/>
            <person name="Briner A.E."/>
            <person name="Felis G.E."/>
            <person name="de Vos W.M."/>
            <person name="Barrangou R."/>
            <person name="Klaenhammer T.R."/>
            <person name="Caufield P.W."/>
            <person name="Cui Y."/>
            <person name="Zhang H."/>
            <person name="O'Toole P.W."/>
        </authorList>
    </citation>
    <scope>NUCLEOTIDE SEQUENCE [LARGE SCALE GENOMIC DNA]</scope>
    <source>
        <strain evidence="1 2">DSM 18630</strain>
    </source>
</reference>
<evidence type="ECO:0000313" key="1">
    <source>
        <dbReference type="EMBL" id="KRM04842.1"/>
    </source>
</evidence>
<dbReference type="RefSeq" id="WP_057872388.1">
    <property type="nucleotide sequence ID" value="NZ_AZGB01000025.1"/>
</dbReference>
<protein>
    <submittedName>
        <fullName evidence="1">Uncharacterized protein</fullName>
    </submittedName>
</protein>
<evidence type="ECO:0000313" key="2">
    <source>
        <dbReference type="Proteomes" id="UP000051451"/>
    </source>
</evidence>
<dbReference type="GeneID" id="98319662"/>
<name>A0A0R1VH87_9LACO</name>
<proteinExistence type="predicted"/>
<dbReference type="STRING" id="1423750.FC89_GL001870"/>
<gene>
    <name evidence="1" type="ORF">FC89_GL001870</name>
</gene>
<organism evidence="1 2">
    <name type="scientific">Liquorilactobacillus ghanensis DSM 18630</name>
    <dbReference type="NCBI Taxonomy" id="1423750"/>
    <lineage>
        <taxon>Bacteria</taxon>
        <taxon>Bacillati</taxon>
        <taxon>Bacillota</taxon>
        <taxon>Bacilli</taxon>
        <taxon>Lactobacillales</taxon>
        <taxon>Lactobacillaceae</taxon>
        <taxon>Liquorilactobacillus</taxon>
    </lineage>
</organism>
<keyword evidence="2" id="KW-1185">Reference proteome</keyword>
<dbReference type="AlphaFoldDB" id="A0A0R1VH87"/>
<accession>A0A0R1VH87</accession>